<protein>
    <recommendedName>
        <fullName evidence="4">Chordopoxvirus fusion protein</fullName>
    </recommendedName>
</protein>
<dbReference type="HOGENOM" id="CLU_086284_0_0_0"/>
<keyword evidence="1" id="KW-0175">Coiled coil</keyword>
<dbReference type="EMBL" id="DF820470">
    <property type="protein sequence ID" value="GAK59726.1"/>
    <property type="molecule type" value="Genomic_DNA"/>
</dbReference>
<proteinExistence type="predicted"/>
<evidence type="ECO:0000313" key="2">
    <source>
        <dbReference type="EMBL" id="GAK59726.1"/>
    </source>
</evidence>
<dbReference type="eggNOG" id="COG4372">
    <property type="taxonomic scope" value="Bacteria"/>
</dbReference>
<evidence type="ECO:0000313" key="3">
    <source>
        <dbReference type="Proteomes" id="UP000030661"/>
    </source>
</evidence>
<dbReference type="STRING" id="1499967.U27_06711"/>
<gene>
    <name evidence="2" type="ORF">U27_06711</name>
</gene>
<reference evidence="2" key="1">
    <citation type="journal article" date="2015" name="PeerJ">
        <title>First genomic representation of candidate bacterial phylum KSB3 points to enhanced environmental sensing as a trigger of wastewater bulking.</title>
        <authorList>
            <person name="Sekiguchi Y."/>
            <person name="Ohashi A."/>
            <person name="Parks D.H."/>
            <person name="Yamauchi T."/>
            <person name="Tyson G.W."/>
            <person name="Hugenholtz P."/>
        </authorList>
    </citation>
    <scope>NUCLEOTIDE SEQUENCE [LARGE SCALE GENOMIC DNA]</scope>
</reference>
<name>A0A081C571_VECG1</name>
<sequence length="262" mass="29917">MASSVTLFHKIQHIRVDPDLKEVLWAIVEEIEHSREQAVTKIDFSELKDIVRDLAESQRELAGAQQRTEQRVEELAQAQQRTEQRVEELAEMQKETSIEVARLVHQVDRLVLQVDRVTQAVEITNSQVGGLGRSMAYALENEAYRHLPAYLAARHQLHVTRRFIRTEIGGKEINFFAEARRSDGEEVVIVGESVLKFDDRSKLRQLEDAVAATRQTTSRPIIPLIVTHYARPSLLTKTQAEGILVAQSFEWNGLDQEENSDE</sequence>
<feature type="coiled-coil region" evidence="1">
    <location>
        <begin position="47"/>
        <end position="95"/>
    </location>
</feature>
<organism evidence="2">
    <name type="scientific">Vecturithrix granuli</name>
    <dbReference type="NCBI Taxonomy" id="1499967"/>
    <lineage>
        <taxon>Bacteria</taxon>
        <taxon>Candidatus Moduliflexota</taxon>
        <taxon>Candidatus Vecturitrichia</taxon>
        <taxon>Candidatus Vecturitrichales</taxon>
        <taxon>Candidatus Vecturitrichaceae</taxon>
        <taxon>Candidatus Vecturithrix</taxon>
    </lineage>
</organism>
<accession>A0A081C571</accession>
<evidence type="ECO:0008006" key="4">
    <source>
        <dbReference type="Google" id="ProtNLM"/>
    </source>
</evidence>
<keyword evidence="3" id="KW-1185">Reference proteome</keyword>
<evidence type="ECO:0000256" key="1">
    <source>
        <dbReference type="SAM" id="Coils"/>
    </source>
</evidence>
<dbReference type="Proteomes" id="UP000030661">
    <property type="component" value="Unassembled WGS sequence"/>
</dbReference>
<dbReference type="AlphaFoldDB" id="A0A081C571"/>